<dbReference type="PANTHER" id="PTHR10091:SF0">
    <property type="entry name" value="GALACTOSE MUTAROTASE"/>
    <property type="match status" value="1"/>
</dbReference>
<accession>A0AAW6TH71</accession>
<dbReference type="InterPro" id="IPR015443">
    <property type="entry name" value="Aldose_1-epimerase"/>
</dbReference>
<evidence type="ECO:0000256" key="8">
    <source>
        <dbReference type="PIRNR" id="PIRNR005096"/>
    </source>
</evidence>
<comment type="cofactor">
    <cofactor evidence="1">
        <name>Ca(2+)</name>
        <dbReference type="ChEBI" id="CHEBI:29108"/>
    </cofactor>
</comment>
<dbReference type="EMBL" id="JASCRY010000001">
    <property type="protein sequence ID" value="MDI5948299.1"/>
    <property type="molecule type" value="Genomic_DNA"/>
</dbReference>
<keyword evidence="5" id="KW-0106">Calcium</keyword>
<proteinExistence type="inferred from homology"/>
<dbReference type="EC" id="5.1.3.3" evidence="8"/>
<feature type="binding site" evidence="10">
    <location>
        <position position="254"/>
    </location>
    <ligand>
        <name>beta-D-galactose</name>
        <dbReference type="ChEBI" id="CHEBI:27667"/>
    </ligand>
</feature>
<comment type="caution">
    <text evidence="12">The sequence shown here is derived from an EMBL/GenBank/DDBJ whole genome shotgun (WGS) entry which is preliminary data.</text>
</comment>
<dbReference type="GO" id="GO:0033499">
    <property type="term" value="P:galactose catabolic process via UDP-galactose, Leloir pathway"/>
    <property type="evidence" value="ECO:0007669"/>
    <property type="project" value="TreeGrafter"/>
</dbReference>
<dbReference type="InterPro" id="IPR008183">
    <property type="entry name" value="Aldose_1/G6P_1-epimerase"/>
</dbReference>
<dbReference type="InterPro" id="IPR047215">
    <property type="entry name" value="Galactose_mutarotase-like"/>
</dbReference>
<dbReference type="GO" id="GO:0030246">
    <property type="term" value="F:carbohydrate binding"/>
    <property type="evidence" value="ECO:0007669"/>
    <property type="project" value="InterPro"/>
</dbReference>
<feature type="active site" description="Proton acceptor" evidence="9">
    <location>
        <position position="316"/>
    </location>
</feature>
<dbReference type="Pfam" id="PF01263">
    <property type="entry name" value="Aldose_epim"/>
    <property type="match status" value="1"/>
</dbReference>
<evidence type="ECO:0000256" key="1">
    <source>
        <dbReference type="ARBA" id="ARBA00001913"/>
    </source>
</evidence>
<evidence type="ECO:0000256" key="7">
    <source>
        <dbReference type="ARBA" id="ARBA00023277"/>
    </source>
</evidence>
<dbReference type="GO" id="GO:0004034">
    <property type="term" value="F:aldose 1-epimerase activity"/>
    <property type="evidence" value="ECO:0007669"/>
    <property type="project" value="UniProtKB-EC"/>
</dbReference>
<feature type="binding site" evidence="11">
    <location>
        <begin position="196"/>
        <end position="198"/>
    </location>
    <ligand>
        <name>beta-D-galactose</name>
        <dbReference type="ChEBI" id="CHEBI:27667"/>
    </ligand>
</feature>
<dbReference type="CDD" id="cd09019">
    <property type="entry name" value="galactose_mutarotase_like"/>
    <property type="match status" value="1"/>
</dbReference>
<keyword evidence="13" id="KW-1185">Reference proteome</keyword>
<evidence type="ECO:0000256" key="10">
    <source>
        <dbReference type="PIRSR" id="PIRSR005096-2"/>
    </source>
</evidence>
<comment type="pathway">
    <text evidence="2 8">Carbohydrate metabolism; hexose metabolism.</text>
</comment>
<dbReference type="PIRSF" id="PIRSF005096">
    <property type="entry name" value="GALM"/>
    <property type="match status" value="1"/>
</dbReference>
<evidence type="ECO:0000256" key="5">
    <source>
        <dbReference type="ARBA" id="ARBA00022837"/>
    </source>
</evidence>
<dbReference type="InterPro" id="IPR014718">
    <property type="entry name" value="GH-type_carb-bd"/>
</dbReference>
<dbReference type="AlphaFoldDB" id="A0AAW6TH71"/>
<reference evidence="12 13" key="1">
    <citation type="submission" date="2023-04" db="EMBL/GenBank/DDBJ databases">
        <title>Two novel species of Flavobacterium.</title>
        <authorList>
            <person name="Liu Q."/>
            <person name="Xin Y.-H."/>
        </authorList>
    </citation>
    <scope>NUCLEOTIDE SEQUENCE [LARGE SCALE GENOMIC DNA]</scope>
    <source>
        <strain evidence="12 13">LB2P87</strain>
    </source>
</reference>
<evidence type="ECO:0000313" key="13">
    <source>
        <dbReference type="Proteomes" id="UP001228643"/>
    </source>
</evidence>
<keyword evidence="6 8" id="KW-0413">Isomerase</keyword>
<dbReference type="NCBIfam" id="NF008277">
    <property type="entry name" value="PRK11055.1"/>
    <property type="match status" value="1"/>
</dbReference>
<keyword evidence="7 8" id="KW-0119">Carbohydrate metabolism</keyword>
<dbReference type="PANTHER" id="PTHR10091">
    <property type="entry name" value="ALDOSE-1-EPIMERASE"/>
    <property type="match status" value="1"/>
</dbReference>
<feature type="active site" description="Proton donor" evidence="9">
    <location>
        <position position="196"/>
    </location>
</feature>
<sequence length="351" mass="39506">MTKIKYISHFKANSEVELFGLMPDGEAVSLYQLTNGNGMQLKVTNYGATLTALKVPLKNRELVDVVLGFDTLQAYIKSFDLKSAPYLGATIGRFAGRINDGEFKLNGKTIRLYKNNNIHSLHGGNIGFSQKIWKVKNLSSGRNPSITLSYVSPAQEENYPGELSVELTYTLSEENEVIIEYIASTTEDTIVNLTHHSYFNLDGHQSTISEQEMRVNSQRLLETTSDSIPTGRFLNVANCPFDFTSARTCPSKIDNTFVLNKEKEFAASLFNKRNNLKMLVYTNQPGVHIYVGGNCFNTIKGKENVDYHALSGICFETQNFPDAPNHEYFPSSVLRKGDLYHHKTIYKFQSF</sequence>
<evidence type="ECO:0000256" key="4">
    <source>
        <dbReference type="ARBA" id="ARBA00011245"/>
    </source>
</evidence>
<dbReference type="SUPFAM" id="SSF74650">
    <property type="entry name" value="Galactose mutarotase-like"/>
    <property type="match status" value="1"/>
</dbReference>
<dbReference type="Proteomes" id="UP001228643">
    <property type="component" value="Unassembled WGS sequence"/>
</dbReference>
<name>A0AAW6TH71_9FLAO</name>
<evidence type="ECO:0000256" key="9">
    <source>
        <dbReference type="PIRSR" id="PIRSR005096-1"/>
    </source>
</evidence>
<dbReference type="RefSeq" id="WP_282713909.1">
    <property type="nucleotide sequence ID" value="NZ_JASCRY010000001.1"/>
</dbReference>
<comment type="catalytic activity">
    <reaction evidence="8">
        <text>alpha-D-glucose = beta-D-glucose</text>
        <dbReference type="Rhea" id="RHEA:10264"/>
        <dbReference type="ChEBI" id="CHEBI:15903"/>
        <dbReference type="ChEBI" id="CHEBI:17925"/>
        <dbReference type="EC" id="5.1.3.3"/>
    </reaction>
</comment>
<evidence type="ECO:0000256" key="3">
    <source>
        <dbReference type="ARBA" id="ARBA00006206"/>
    </source>
</evidence>
<organism evidence="12 13">
    <name type="scientific">Flavobacterium yafengii</name>
    <dbReference type="NCBI Taxonomy" id="3041253"/>
    <lineage>
        <taxon>Bacteria</taxon>
        <taxon>Pseudomonadati</taxon>
        <taxon>Bacteroidota</taxon>
        <taxon>Flavobacteriia</taxon>
        <taxon>Flavobacteriales</taxon>
        <taxon>Flavobacteriaceae</taxon>
        <taxon>Flavobacterium</taxon>
    </lineage>
</organism>
<dbReference type="GO" id="GO:0006006">
    <property type="term" value="P:glucose metabolic process"/>
    <property type="evidence" value="ECO:0007669"/>
    <property type="project" value="TreeGrafter"/>
</dbReference>
<comment type="similarity">
    <text evidence="3 8">Belongs to the aldose epimerase family.</text>
</comment>
<dbReference type="InterPro" id="IPR011013">
    <property type="entry name" value="Gal_mutarotase_sf_dom"/>
</dbReference>
<comment type="subunit">
    <text evidence="4">Monomer.</text>
</comment>
<evidence type="ECO:0000256" key="11">
    <source>
        <dbReference type="PIRSR" id="PIRSR005096-3"/>
    </source>
</evidence>
<evidence type="ECO:0000256" key="6">
    <source>
        <dbReference type="ARBA" id="ARBA00023235"/>
    </source>
</evidence>
<gene>
    <name evidence="12" type="ORF">QLS97_01440</name>
</gene>
<dbReference type="Gene3D" id="2.70.98.10">
    <property type="match status" value="1"/>
</dbReference>
<protein>
    <recommendedName>
        <fullName evidence="8">Aldose 1-epimerase</fullName>
        <ecNumber evidence="8">5.1.3.3</ecNumber>
    </recommendedName>
</protein>
<evidence type="ECO:0000256" key="2">
    <source>
        <dbReference type="ARBA" id="ARBA00005028"/>
    </source>
</evidence>
<evidence type="ECO:0000313" key="12">
    <source>
        <dbReference type="EMBL" id="MDI5948299.1"/>
    </source>
</evidence>